<proteinExistence type="predicted"/>
<dbReference type="RefSeq" id="WP_105909663.1">
    <property type="nucleotide sequence ID" value="NZ_NXGJ01000013.1"/>
</dbReference>
<dbReference type="InterPro" id="IPR013762">
    <property type="entry name" value="Integrase-like_cat_sf"/>
</dbReference>
<evidence type="ECO:0000313" key="3">
    <source>
        <dbReference type="EMBL" id="PRM87146.1"/>
    </source>
</evidence>
<organism evidence="3 4">
    <name type="scientific">Aliarcobacter cryaerophilus</name>
    <dbReference type="NCBI Taxonomy" id="28198"/>
    <lineage>
        <taxon>Bacteria</taxon>
        <taxon>Pseudomonadati</taxon>
        <taxon>Campylobacterota</taxon>
        <taxon>Epsilonproteobacteria</taxon>
        <taxon>Campylobacterales</taxon>
        <taxon>Arcobacteraceae</taxon>
        <taxon>Aliarcobacter</taxon>
    </lineage>
</organism>
<feature type="domain" description="Tyr recombinase" evidence="2">
    <location>
        <begin position="184"/>
        <end position="439"/>
    </location>
</feature>
<evidence type="ECO:0000259" key="2">
    <source>
        <dbReference type="PROSITE" id="PS51898"/>
    </source>
</evidence>
<dbReference type="GO" id="GO:0006310">
    <property type="term" value="P:DNA recombination"/>
    <property type="evidence" value="ECO:0007669"/>
    <property type="project" value="UniProtKB-KW"/>
</dbReference>
<gene>
    <name evidence="3" type="ORF">CJ669_09130</name>
</gene>
<dbReference type="GO" id="GO:0015074">
    <property type="term" value="P:DNA integration"/>
    <property type="evidence" value="ECO:0007669"/>
    <property type="project" value="InterPro"/>
</dbReference>
<accession>A0A2S9SKP3</accession>
<sequence length="463" mass="54084">MYKEINNEYFFTLYLNNNLFYFPELENYIKVKILVKRIKPNSLKTILSSIKSFIIWSLANPSNLNEELVYYLSRYLLDCENGFEIYDSIFVEELNQEVNYKIISVNPKQPTSIDKDKANIEDFLKSTNQGLFTSFNLEKNIKSLNHSIKNSVHDGYGLKMGSFAQKAFANDISIIPPRNKSLGNDFKSFPYELFNSLLEISSPREKLIYLLCGTCSARISQVLNLTLYDFDYENKHVWLIDPRSNDQLGIHGIGRKTFLKDVYNIDATKDKPHLNIGFKAPIPLRFKNRIPLYWISDIYRNLFFDTLAEYKFLPESSRIPKHPFFFVTKSGARLTPQQVHVTFTAHCEKLKKLFPEKANNLDGLGLHSLRHMFGVMMATFQAKILMNKKDLKYNIPMDQIKIITKEAMGHKSLSSTDVYFNRPWHLDIELGEHINTLYDEMMKSMSLEQLQEKYDGKRLTKRK</sequence>
<evidence type="ECO:0000256" key="1">
    <source>
        <dbReference type="ARBA" id="ARBA00023172"/>
    </source>
</evidence>
<dbReference type="PROSITE" id="PS51898">
    <property type="entry name" value="TYR_RECOMBINASE"/>
    <property type="match status" value="1"/>
</dbReference>
<dbReference type="EMBL" id="NXGJ01000013">
    <property type="protein sequence ID" value="PRM87146.1"/>
    <property type="molecule type" value="Genomic_DNA"/>
</dbReference>
<dbReference type="AlphaFoldDB" id="A0A2S9SKP3"/>
<dbReference type="InterPro" id="IPR011010">
    <property type="entry name" value="DNA_brk_join_enz"/>
</dbReference>
<comment type="caution">
    <text evidence="3">The sequence shown here is derived from an EMBL/GenBank/DDBJ whole genome shotgun (WGS) entry which is preliminary data.</text>
</comment>
<keyword evidence="1" id="KW-0233">DNA recombination</keyword>
<evidence type="ECO:0000313" key="4">
    <source>
        <dbReference type="Proteomes" id="UP000239065"/>
    </source>
</evidence>
<protein>
    <recommendedName>
        <fullName evidence="2">Tyr recombinase domain-containing protein</fullName>
    </recommendedName>
</protein>
<dbReference type="InterPro" id="IPR002104">
    <property type="entry name" value="Integrase_catalytic"/>
</dbReference>
<dbReference type="GO" id="GO:0003677">
    <property type="term" value="F:DNA binding"/>
    <property type="evidence" value="ECO:0007669"/>
    <property type="project" value="InterPro"/>
</dbReference>
<dbReference type="Gene3D" id="1.10.443.10">
    <property type="entry name" value="Intergrase catalytic core"/>
    <property type="match status" value="1"/>
</dbReference>
<dbReference type="SUPFAM" id="SSF56349">
    <property type="entry name" value="DNA breaking-rejoining enzymes"/>
    <property type="match status" value="1"/>
</dbReference>
<reference evidence="3 4" key="1">
    <citation type="submission" date="2017-09" db="EMBL/GenBank/DDBJ databases">
        <title>Reassesment of A. cryaerophilus.</title>
        <authorList>
            <person name="Perez-Cataluna A."/>
            <person name="Collado L."/>
            <person name="Salgado O."/>
            <person name="Lefinanco V."/>
            <person name="Figueras M.J."/>
        </authorList>
    </citation>
    <scope>NUCLEOTIDE SEQUENCE [LARGE SCALE GENOMIC DNA]</scope>
    <source>
        <strain evidence="3 4">LMG 9861</strain>
    </source>
</reference>
<name>A0A2S9SKP3_9BACT</name>
<dbReference type="Proteomes" id="UP000239065">
    <property type="component" value="Unassembled WGS sequence"/>
</dbReference>